<name>A0A1M5W2G3_9BURK</name>
<dbReference type="RefSeq" id="WP_073103173.1">
    <property type="nucleotide sequence ID" value="NZ_FQXE01000005.1"/>
</dbReference>
<protein>
    <submittedName>
        <fullName evidence="3">Putative hemin transport protein</fullName>
    </submittedName>
</protein>
<dbReference type="SUPFAM" id="SSF144064">
    <property type="entry name" value="Heme iron utilization protein-like"/>
    <property type="match status" value="1"/>
</dbReference>
<keyword evidence="4" id="KW-1185">Reference proteome</keyword>
<dbReference type="AlphaFoldDB" id="A0A1M5W2G3"/>
<accession>A0A1M5W2G3</accession>
<evidence type="ECO:0000259" key="2">
    <source>
        <dbReference type="Pfam" id="PF05171"/>
    </source>
</evidence>
<organism evidence="3 4">
    <name type="scientific">Pollutimonas bauzanensis</name>
    <dbReference type="NCBI Taxonomy" id="658167"/>
    <lineage>
        <taxon>Bacteria</taxon>
        <taxon>Pseudomonadati</taxon>
        <taxon>Pseudomonadota</taxon>
        <taxon>Betaproteobacteria</taxon>
        <taxon>Burkholderiales</taxon>
        <taxon>Alcaligenaceae</taxon>
        <taxon>Pollutimonas</taxon>
    </lineage>
</organism>
<dbReference type="InterPro" id="IPR053733">
    <property type="entry name" value="Heme_Transport_Util_sf"/>
</dbReference>
<sequence length="384" mass="42254">MLLTLCLAASFWVAASAASPPSDLASRWKVFHAAHPNGNARDASEALNTTEAQLLATEVGPDVVLLRSDTSDLRRIFAQSASFGRVTSVTRNDYGISERTAVLESQRDLAHVGNPEVLYAGEPLHLHFLWKNWKYLFSVIHYYGPKRTPVRSLQAFDAYGTSINKFILEGQRHNDAFDRMTREFRAPVQPTTLSVRTASAATDSPPNESVEQLCTALRATADFLAVELLLEKLPRAHQKLWQEWGSNAAYAVSPESVQLLAKRLVQDKEPATVAIGNLGLVQLFSGAFDRAQFIGEGWFSYQAKDLALHIHAPDIARGWVVRLGSRQGDITIVEFFDTAGNLAARFMDAQPPGTTESTTWRAIVGSLPRVLRAESTSSNAAAKY</sequence>
<gene>
    <name evidence="3" type="ORF">SAMN04488135_10556</name>
</gene>
<dbReference type="InterPro" id="IPR010413">
    <property type="entry name" value="HutX-like"/>
</dbReference>
<reference evidence="3 4" key="1">
    <citation type="submission" date="2016-11" db="EMBL/GenBank/DDBJ databases">
        <authorList>
            <person name="Jaros S."/>
            <person name="Januszkiewicz K."/>
            <person name="Wedrychowicz H."/>
        </authorList>
    </citation>
    <scope>NUCLEOTIDE SEQUENCE [LARGE SCALE GENOMIC DNA]</scope>
    <source>
        <strain evidence="3 4">CGMCC 1.10190</strain>
    </source>
</reference>
<dbReference type="STRING" id="658167.SAMN04488135_10556"/>
<feature type="chain" id="PRO_5011957441" evidence="1">
    <location>
        <begin position="18"/>
        <end position="384"/>
    </location>
</feature>
<dbReference type="Pfam" id="PF06228">
    <property type="entry name" value="ChuX_HutX"/>
    <property type="match status" value="1"/>
</dbReference>
<dbReference type="InterPro" id="IPR007845">
    <property type="entry name" value="HemS/ChuX_dom"/>
</dbReference>
<evidence type="ECO:0000256" key="1">
    <source>
        <dbReference type="SAM" id="SignalP"/>
    </source>
</evidence>
<feature type="signal peptide" evidence="1">
    <location>
        <begin position="1"/>
        <end position="17"/>
    </location>
</feature>
<dbReference type="Proteomes" id="UP000184226">
    <property type="component" value="Unassembled WGS sequence"/>
</dbReference>
<dbReference type="GO" id="GO:0006826">
    <property type="term" value="P:iron ion transport"/>
    <property type="evidence" value="ECO:0007669"/>
    <property type="project" value="InterPro"/>
</dbReference>
<evidence type="ECO:0000313" key="4">
    <source>
        <dbReference type="Proteomes" id="UP000184226"/>
    </source>
</evidence>
<dbReference type="EMBL" id="FQXE01000005">
    <property type="protein sequence ID" value="SHH81651.1"/>
    <property type="molecule type" value="Genomic_DNA"/>
</dbReference>
<dbReference type="Gene3D" id="3.40.1570.10">
    <property type="entry name" value="HemS/ChuS/ChuX like domains"/>
    <property type="match status" value="2"/>
</dbReference>
<proteinExistence type="predicted"/>
<feature type="domain" description="Haemin-degrading HemS/ChuX" evidence="2">
    <location>
        <begin position="245"/>
        <end position="366"/>
    </location>
</feature>
<keyword evidence="1" id="KW-0732">Signal</keyword>
<evidence type="ECO:0000313" key="3">
    <source>
        <dbReference type="EMBL" id="SHH81651.1"/>
    </source>
</evidence>
<dbReference type="Pfam" id="PF05171">
    <property type="entry name" value="HemS"/>
    <property type="match status" value="1"/>
</dbReference>